<evidence type="ECO:0000313" key="3">
    <source>
        <dbReference type="Proteomes" id="UP000008370"/>
    </source>
</evidence>
<feature type="region of interest" description="Disordered" evidence="1">
    <location>
        <begin position="21"/>
        <end position="58"/>
    </location>
</feature>
<dbReference type="KEGG" id="pco:PHACADRAFT_254271"/>
<evidence type="ECO:0000313" key="2">
    <source>
        <dbReference type="EMBL" id="EKM56899.1"/>
    </source>
</evidence>
<feature type="compositionally biased region" description="Polar residues" evidence="1">
    <location>
        <begin position="146"/>
        <end position="156"/>
    </location>
</feature>
<gene>
    <name evidence="2" type="ORF">PHACADRAFT_254271</name>
</gene>
<dbReference type="InParanoid" id="K5WD20"/>
<proteinExistence type="predicted"/>
<dbReference type="EMBL" id="JH930471">
    <property type="protein sequence ID" value="EKM56899.1"/>
    <property type="molecule type" value="Genomic_DNA"/>
</dbReference>
<dbReference type="RefSeq" id="XP_007394729.1">
    <property type="nucleotide sequence ID" value="XM_007394667.1"/>
</dbReference>
<organism evidence="2 3">
    <name type="scientific">Phanerochaete carnosa (strain HHB-10118-sp)</name>
    <name type="common">White-rot fungus</name>
    <name type="synonym">Peniophora carnosa</name>
    <dbReference type="NCBI Taxonomy" id="650164"/>
    <lineage>
        <taxon>Eukaryota</taxon>
        <taxon>Fungi</taxon>
        <taxon>Dikarya</taxon>
        <taxon>Basidiomycota</taxon>
        <taxon>Agaricomycotina</taxon>
        <taxon>Agaricomycetes</taxon>
        <taxon>Polyporales</taxon>
        <taxon>Phanerochaetaceae</taxon>
        <taxon>Phanerochaete</taxon>
    </lineage>
</organism>
<name>K5WD20_PHACS</name>
<feature type="compositionally biased region" description="Polar residues" evidence="1">
    <location>
        <begin position="216"/>
        <end position="227"/>
    </location>
</feature>
<dbReference type="HOGENOM" id="CLU_627149_0_0_1"/>
<protein>
    <submittedName>
        <fullName evidence="2">Uncharacterized protein</fullName>
    </submittedName>
</protein>
<evidence type="ECO:0000256" key="1">
    <source>
        <dbReference type="SAM" id="MobiDB-lite"/>
    </source>
</evidence>
<accession>K5WD20</accession>
<feature type="compositionally biased region" description="Low complexity" evidence="1">
    <location>
        <begin position="228"/>
        <end position="277"/>
    </location>
</feature>
<dbReference type="Proteomes" id="UP000008370">
    <property type="component" value="Unassembled WGS sequence"/>
</dbReference>
<dbReference type="GeneID" id="18916032"/>
<feature type="compositionally biased region" description="Basic and acidic residues" evidence="1">
    <location>
        <begin position="22"/>
        <end position="33"/>
    </location>
</feature>
<dbReference type="AlphaFoldDB" id="K5WD20"/>
<reference evidence="2 3" key="1">
    <citation type="journal article" date="2012" name="BMC Genomics">
        <title>Comparative genomics of the white-rot fungi, Phanerochaete carnosa and P. chrysosporium, to elucidate the genetic basis of the distinct wood types they colonize.</title>
        <authorList>
            <person name="Suzuki H."/>
            <person name="MacDonald J."/>
            <person name="Syed K."/>
            <person name="Salamov A."/>
            <person name="Hori C."/>
            <person name="Aerts A."/>
            <person name="Henrissat B."/>
            <person name="Wiebenga A."/>
            <person name="vanKuyk P.A."/>
            <person name="Barry K."/>
            <person name="Lindquist E."/>
            <person name="LaButti K."/>
            <person name="Lapidus A."/>
            <person name="Lucas S."/>
            <person name="Coutinho P."/>
            <person name="Gong Y."/>
            <person name="Samejima M."/>
            <person name="Mahadevan R."/>
            <person name="Abou-Zaid M."/>
            <person name="de Vries R.P."/>
            <person name="Igarashi K."/>
            <person name="Yadav J.S."/>
            <person name="Grigoriev I.V."/>
            <person name="Master E.R."/>
        </authorList>
    </citation>
    <scope>NUCLEOTIDE SEQUENCE [LARGE SCALE GENOMIC DNA]</scope>
    <source>
        <strain evidence="2 3">HHB-10118-sp</strain>
    </source>
</reference>
<sequence>MGAPRTLHHCAFPSISSTLSLLEERESENEKRSGVLVQPGDDHLSTEGTVLAHPPARKSSIEVLKTMETETKRTRPALGLSMATSSPQLRTLAELANIPASPISVSSTRSVSHRPSVASLAPLAPSPFMSSSVLLPPATLEEETVLPSSSRWSMDSTDPDASRRPSVSAPATPPSPPAKPKRSRLLSFISRGRASSLGKRGDSIPPTPVLPDSSESDSVLLSPTETISGRASASVLSLSLSSRRASRSGTYPPPLSLSTSSMTMSTTSSASTLPTPTDSQSDVTLDPFCPASPTFAPASYLPEPPAPEPESFVEVEDDVPEKPTLPLPSPSQPTVSFFHPEPPSTNFLSALTRRKMRRRKRKLVVTCLSGEVLPEGEANADLAAFRRERDLRRRHEAIRHWCESFGSLRRFERMPDGSVHVYWRDWEVADMVSTLCP</sequence>
<keyword evidence="3" id="KW-1185">Reference proteome</keyword>
<feature type="region of interest" description="Disordered" evidence="1">
    <location>
        <begin position="143"/>
        <end position="341"/>
    </location>
</feature>
<dbReference type="OrthoDB" id="3071736at2759"/>